<comment type="similarity">
    <text evidence="2">Belongs to the bacterial solute-binding protein 1 family.</text>
</comment>
<feature type="signal peptide" evidence="7">
    <location>
        <begin position="1"/>
        <end position="24"/>
    </location>
</feature>
<dbReference type="SUPFAM" id="SSF53850">
    <property type="entry name" value="Periplasmic binding protein-like II"/>
    <property type="match status" value="1"/>
</dbReference>
<accession>A0A7C1JB78</accession>
<evidence type="ECO:0000256" key="2">
    <source>
        <dbReference type="ARBA" id="ARBA00008520"/>
    </source>
</evidence>
<keyword evidence="3" id="KW-0813">Transport</keyword>
<evidence type="ECO:0000256" key="7">
    <source>
        <dbReference type="SAM" id="SignalP"/>
    </source>
</evidence>
<keyword evidence="4 7" id="KW-0732">Signal</keyword>
<evidence type="ECO:0000256" key="5">
    <source>
        <dbReference type="ARBA" id="ARBA00049629"/>
    </source>
</evidence>
<dbReference type="PANTHER" id="PTHR43649:SF28">
    <property type="entry name" value="BINDING PROTEIN COMPONENT OF ABC SUGAR TRANSPORTER-RELATED"/>
    <property type="match status" value="1"/>
</dbReference>
<sequence length="440" mass="47187">MFGKRILSALTLILLLAMVVSACAMPQPAPAGEQAAPAGEQAQTGGGRLEVFSWWTSGGEAAALQALFDVYSAKYPDVEIINATVAGGGGSAARPVLQTRLAGGNPPDTWQVHPGYELLGQYVEPGYVEAVTSLYQEEGWEAVVPEALRAMMTKDGELYQVTVGVHRGNGFWYNKKLLAENGIEIGETLSIDEFFTIAEQLKAAGVTPLCVGDSGIWASAQLFENTLLGVIGPERYNGLWDGSVRFDEPDVKQAMETYGRMLDYQNDDHAALSWDQAVKKLMEGGCAFNSMGDWAYGEFVNAGKIDNEDFGWVSHPGTDGSFMIVADGFVLANGAPNRENTINWLRVLGSKEAQEAFNPLKGSICARTDCDRAKFGPYHNWSMDSFAKDALVPTVVHGSAAPADFQQALNDAVTVFVVDKNVDAFANALVAAAQSSGFGQ</sequence>
<dbReference type="InterPro" id="IPR006059">
    <property type="entry name" value="SBP"/>
</dbReference>
<dbReference type="GO" id="GO:0030313">
    <property type="term" value="C:cell envelope"/>
    <property type="evidence" value="ECO:0007669"/>
    <property type="project" value="UniProtKB-SubCell"/>
</dbReference>
<dbReference type="PROSITE" id="PS51257">
    <property type="entry name" value="PROKAR_LIPOPROTEIN"/>
    <property type="match status" value="1"/>
</dbReference>
<gene>
    <name evidence="8" type="ORF">ENQ20_11015</name>
</gene>
<protein>
    <recommendedName>
        <fullName evidence="6">Probable sugar-binding periplasmic protein</fullName>
    </recommendedName>
</protein>
<evidence type="ECO:0000256" key="6">
    <source>
        <dbReference type="ARBA" id="ARBA00049753"/>
    </source>
</evidence>
<reference evidence="8" key="1">
    <citation type="journal article" date="2020" name="mSystems">
        <title>Genome- and Community-Level Interaction Insights into Carbon Utilization and Element Cycling Functions of Hydrothermarchaeota in Hydrothermal Sediment.</title>
        <authorList>
            <person name="Zhou Z."/>
            <person name="Liu Y."/>
            <person name="Xu W."/>
            <person name="Pan J."/>
            <person name="Luo Z.H."/>
            <person name="Li M."/>
        </authorList>
    </citation>
    <scope>NUCLEOTIDE SEQUENCE [LARGE SCALE GENOMIC DNA]</scope>
    <source>
        <strain evidence="8">SpSt-289</strain>
    </source>
</reference>
<evidence type="ECO:0000256" key="3">
    <source>
        <dbReference type="ARBA" id="ARBA00022448"/>
    </source>
</evidence>
<proteinExistence type="inferred from homology"/>
<feature type="chain" id="PRO_5028369258" description="Probable sugar-binding periplasmic protein" evidence="7">
    <location>
        <begin position="25"/>
        <end position="440"/>
    </location>
</feature>
<dbReference type="Gene3D" id="3.40.190.10">
    <property type="entry name" value="Periplasmic binding protein-like II"/>
    <property type="match status" value="2"/>
</dbReference>
<dbReference type="EMBL" id="DSMG01000111">
    <property type="protein sequence ID" value="HDX32003.1"/>
    <property type="molecule type" value="Genomic_DNA"/>
</dbReference>
<dbReference type="AlphaFoldDB" id="A0A7C1JB78"/>
<evidence type="ECO:0000256" key="4">
    <source>
        <dbReference type="ARBA" id="ARBA00022729"/>
    </source>
</evidence>
<name>A0A7C1JB78_9CHLR</name>
<comment type="subcellular location">
    <subcellularLocation>
        <location evidence="1">Cell envelope</location>
    </subcellularLocation>
</comment>
<comment type="caution">
    <text evidence="8">The sequence shown here is derived from an EMBL/GenBank/DDBJ whole genome shotgun (WGS) entry which is preliminary data.</text>
</comment>
<evidence type="ECO:0000313" key="8">
    <source>
        <dbReference type="EMBL" id="HDX32003.1"/>
    </source>
</evidence>
<comment type="function">
    <text evidence="5">Part of a binding-protein-dependent transport system for a sugar.</text>
</comment>
<organism evidence="8">
    <name type="scientific">Caldilinea aerophila</name>
    <dbReference type="NCBI Taxonomy" id="133453"/>
    <lineage>
        <taxon>Bacteria</taxon>
        <taxon>Bacillati</taxon>
        <taxon>Chloroflexota</taxon>
        <taxon>Caldilineae</taxon>
        <taxon>Caldilineales</taxon>
        <taxon>Caldilineaceae</taxon>
        <taxon>Caldilinea</taxon>
    </lineage>
</organism>
<dbReference type="InterPro" id="IPR050490">
    <property type="entry name" value="Bact_solute-bd_prot1"/>
</dbReference>
<evidence type="ECO:0000256" key="1">
    <source>
        <dbReference type="ARBA" id="ARBA00004196"/>
    </source>
</evidence>
<dbReference type="Pfam" id="PF01547">
    <property type="entry name" value="SBP_bac_1"/>
    <property type="match status" value="1"/>
</dbReference>
<dbReference type="PANTHER" id="PTHR43649">
    <property type="entry name" value="ARABINOSE-BINDING PROTEIN-RELATED"/>
    <property type="match status" value="1"/>
</dbReference>